<dbReference type="GO" id="GO:0016020">
    <property type="term" value="C:membrane"/>
    <property type="evidence" value="ECO:0007669"/>
    <property type="project" value="UniProtKB-SubCell"/>
</dbReference>
<dbReference type="PROSITE" id="PS50885">
    <property type="entry name" value="HAMP"/>
    <property type="match status" value="2"/>
</dbReference>
<dbReference type="GO" id="GO:0006935">
    <property type="term" value="P:chemotaxis"/>
    <property type="evidence" value="ECO:0007669"/>
    <property type="project" value="UniProtKB-KW"/>
</dbReference>
<evidence type="ECO:0000313" key="10">
    <source>
        <dbReference type="Proteomes" id="UP000249393"/>
    </source>
</evidence>
<keyword evidence="6" id="KW-1133">Transmembrane helix</keyword>
<dbReference type="PANTHER" id="PTHR43531:SF11">
    <property type="entry name" value="METHYL-ACCEPTING CHEMOTAXIS PROTEIN 3"/>
    <property type="match status" value="1"/>
</dbReference>
<keyword evidence="6" id="KW-0812">Transmembrane</keyword>
<dbReference type="SMART" id="SM00304">
    <property type="entry name" value="HAMP"/>
    <property type="match status" value="2"/>
</dbReference>
<dbReference type="SMART" id="SM00283">
    <property type="entry name" value="MA"/>
    <property type="match status" value="1"/>
</dbReference>
<comment type="subcellular location">
    <subcellularLocation>
        <location evidence="1">Membrane</location>
    </subcellularLocation>
</comment>
<feature type="domain" description="HAMP" evidence="8">
    <location>
        <begin position="208"/>
        <end position="261"/>
    </location>
</feature>
<dbReference type="FunFam" id="1.10.287.950:FF:000001">
    <property type="entry name" value="Methyl-accepting chemotaxis sensory transducer"/>
    <property type="match status" value="1"/>
</dbReference>
<dbReference type="CDD" id="cd11386">
    <property type="entry name" value="MCP_signal"/>
    <property type="match status" value="1"/>
</dbReference>
<feature type="coiled-coil region" evidence="5">
    <location>
        <begin position="265"/>
        <end position="292"/>
    </location>
</feature>
<name>A0A2W5WKM4_9CAUL</name>
<sequence>MASLGRKVMSAAAGAALLCAATAGTGLWVAHSLDSALVRAEGSARILRLHMHADMMHDALRADVMGAVMSSDPGLGVDLKAVRADLAEHTAAFKQDIAEGGRLAQDPAVSAALSEVKAPLAAYIGAANGLVAVADTDPAGARARLPDFAAQFSALEGKMEAASEKIEAAATRDADEAKTLGVMGQGLMAALLLASAIFAGLLIFAARQGLILPLISVTKALRALASGDVNVALPVIKTRDEIGEMTHALRAFHDTIQARQKDLEAADVREALEIERREAERRRDEAEAVQKAVVSSLADALDHLSDGDLSHRISRTFPEGYERLRVDYNAAVEKLSGVIAASLEATNMIHGGSREITSAADDLARRTEQQAASLEETAAALDQITAKVRQTAESTGQARTVVARAREAAGGSDDLVDQAVGAMEAIEKSSARIGQIILVIDEIAFQTNLLALNAGVEAARAGEAGRGFAVVAQEVRALAQRSADAAREIKDLIATSSAEVEHGVQQVGRTGEVLRAIASEVQQIDGLVRDMAASAAEQARGLVEVNGAVAQMDQVTQQNAAMVEETTAASHALAQEATRLAQRMAELRISSEARTAAAA</sequence>
<dbReference type="InterPro" id="IPR051310">
    <property type="entry name" value="MCP_chemotaxis"/>
</dbReference>
<feature type="domain" description="Methyl-accepting transducer" evidence="7">
    <location>
        <begin position="345"/>
        <end position="574"/>
    </location>
</feature>
<dbReference type="CDD" id="cd06225">
    <property type="entry name" value="HAMP"/>
    <property type="match status" value="1"/>
</dbReference>
<dbReference type="PRINTS" id="PR00260">
    <property type="entry name" value="CHEMTRNSDUCR"/>
</dbReference>
<feature type="transmembrane region" description="Helical" evidence="6">
    <location>
        <begin position="187"/>
        <end position="206"/>
    </location>
</feature>
<dbReference type="InterPro" id="IPR003660">
    <property type="entry name" value="HAMP_dom"/>
</dbReference>
<protein>
    <submittedName>
        <fullName evidence="9">Methyl-accepting chemotaxis protein</fullName>
    </submittedName>
</protein>
<evidence type="ECO:0000256" key="3">
    <source>
        <dbReference type="ARBA" id="ARBA00029447"/>
    </source>
</evidence>
<dbReference type="InterPro" id="IPR004089">
    <property type="entry name" value="MCPsignal_dom"/>
</dbReference>
<keyword evidence="2" id="KW-0145">Chemotaxis</keyword>
<keyword evidence="6" id="KW-0472">Membrane</keyword>
<evidence type="ECO:0000256" key="2">
    <source>
        <dbReference type="ARBA" id="ARBA00022500"/>
    </source>
</evidence>
<accession>A0A2W5WKM4</accession>
<dbReference type="GO" id="GO:0004888">
    <property type="term" value="F:transmembrane signaling receptor activity"/>
    <property type="evidence" value="ECO:0007669"/>
    <property type="project" value="InterPro"/>
</dbReference>
<comment type="caution">
    <text evidence="9">The sequence shown here is derived from an EMBL/GenBank/DDBJ whole genome shotgun (WGS) entry which is preliminary data.</text>
</comment>
<evidence type="ECO:0000259" key="7">
    <source>
        <dbReference type="PROSITE" id="PS50111"/>
    </source>
</evidence>
<proteinExistence type="inferred from homology"/>
<feature type="domain" description="HAMP" evidence="8">
    <location>
        <begin position="288"/>
        <end position="340"/>
    </location>
</feature>
<reference evidence="9 10" key="1">
    <citation type="submission" date="2017-08" db="EMBL/GenBank/DDBJ databases">
        <title>Infants hospitalized years apart are colonized by the same room-sourced microbial strains.</title>
        <authorList>
            <person name="Brooks B."/>
            <person name="Olm M.R."/>
            <person name="Firek B.A."/>
            <person name="Baker R."/>
            <person name="Thomas B.C."/>
            <person name="Morowitz M.J."/>
            <person name="Banfield J.F."/>
        </authorList>
    </citation>
    <scope>NUCLEOTIDE SEQUENCE [LARGE SCALE GENOMIC DNA]</scope>
    <source>
        <strain evidence="9">S2_003_000_R2_4</strain>
    </source>
</reference>
<dbReference type="GO" id="GO:0007165">
    <property type="term" value="P:signal transduction"/>
    <property type="evidence" value="ECO:0007669"/>
    <property type="project" value="UniProtKB-KW"/>
</dbReference>
<evidence type="ECO:0000259" key="8">
    <source>
        <dbReference type="PROSITE" id="PS50885"/>
    </source>
</evidence>
<evidence type="ECO:0000256" key="1">
    <source>
        <dbReference type="ARBA" id="ARBA00004370"/>
    </source>
</evidence>
<keyword evidence="4" id="KW-0807">Transducer</keyword>
<evidence type="ECO:0000256" key="5">
    <source>
        <dbReference type="SAM" id="Coils"/>
    </source>
</evidence>
<dbReference type="RefSeq" id="WP_304277362.1">
    <property type="nucleotide sequence ID" value="NZ_QFQZ01000027.1"/>
</dbReference>
<dbReference type="EMBL" id="QFQZ01000027">
    <property type="protein sequence ID" value="PZR34408.1"/>
    <property type="molecule type" value="Genomic_DNA"/>
</dbReference>
<dbReference type="Gene3D" id="1.10.287.950">
    <property type="entry name" value="Methyl-accepting chemotaxis protein"/>
    <property type="match status" value="1"/>
</dbReference>
<dbReference type="Gene3D" id="6.10.340.10">
    <property type="match status" value="1"/>
</dbReference>
<evidence type="ECO:0000256" key="6">
    <source>
        <dbReference type="SAM" id="Phobius"/>
    </source>
</evidence>
<dbReference type="InterPro" id="IPR004090">
    <property type="entry name" value="Chemotax_Me-accpt_rcpt"/>
</dbReference>
<gene>
    <name evidence="9" type="ORF">DI526_10395</name>
</gene>
<dbReference type="PROSITE" id="PS50111">
    <property type="entry name" value="CHEMOTAXIS_TRANSDUC_2"/>
    <property type="match status" value="1"/>
</dbReference>
<dbReference type="AlphaFoldDB" id="A0A2W5WKM4"/>
<dbReference type="Proteomes" id="UP000249393">
    <property type="component" value="Unassembled WGS sequence"/>
</dbReference>
<dbReference type="PANTHER" id="PTHR43531">
    <property type="entry name" value="PROTEIN ICFG"/>
    <property type="match status" value="1"/>
</dbReference>
<keyword evidence="5" id="KW-0175">Coiled coil</keyword>
<organism evidence="9 10">
    <name type="scientific">Caulobacter segnis</name>
    <dbReference type="NCBI Taxonomy" id="88688"/>
    <lineage>
        <taxon>Bacteria</taxon>
        <taxon>Pseudomonadati</taxon>
        <taxon>Pseudomonadota</taxon>
        <taxon>Alphaproteobacteria</taxon>
        <taxon>Caulobacterales</taxon>
        <taxon>Caulobacteraceae</taxon>
        <taxon>Caulobacter</taxon>
    </lineage>
</organism>
<comment type="similarity">
    <text evidence="3">Belongs to the methyl-accepting chemotaxis (MCP) protein family.</text>
</comment>
<evidence type="ECO:0000256" key="4">
    <source>
        <dbReference type="PROSITE-ProRule" id="PRU00284"/>
    </source>
</evidence>
<evidence type="ECO:0000313" key="9">
    <source>
        <dbReference type="EMBL" id="PZR34408.1"/>
    </source>
</evidence>
<dbReference type="SUPFAM" id="SSF58104">
    <property type="entry name" value="Methyl-accepting chemotaxis protein (MCP) signaling domain"/>
    <property type="match status" value="1"/>
</dbReference>
<dbReference type="Pfam" id="PF00015">
    <property type="entry name" value="MCPsignal"/>
    <property type="match status" value="1"/>
</dbReference>
<dbReference type="Pfam" id="PF00672">
    <property type="entry name" value="HAMP"/>
    <property type="match status" value="1"/>
</dbReference>